<reference evidence="9 10" key="1">
    <citation type="submission" date="2021-05" db="EMBL/GenBank/DDBJ databases">
        <title>Fusibacter ferrireducens sp. nov., an anaerobic, sulfur- and Fe-reducing bacterium isolated from the mangrove sediment.</title>
        <authorList>
            <person name="Qiu D."/>
        </authorList>
    </citation>
    <scope>NUCLEOTIDE SEQUENCE [LARGE SCALE GENOMIC DNA]</scope>
    <source>
        <strain evidence="9 10">DSM 12116</strain>
    </source>
</reference>
<comment type="pathway">
    <text evidence="1">Protein modification; protein lipoylation via exogenous pathway; protein N(6)-(lipoyl)lysine from lipoate: step 2/2.</text>
</comment>
<comment type="catalytic activity">
    <reaction evidence="7">
        <text>L-lysyl-[lipoyl-carrier protein] + (R)-lipoate + ATP = N(6)-[(R)-lipoyl]-L-lysyl-[lipoyl-carrier protein] + AMP + diphosphate + H(+)</text>
        <dbReference type="Rhea" id="RHEA:49288"/>
        <dbReference type="Rhea" id="RHEA-COMP:10500"/>
        <dbReference type="Rhea" id="RHEA-COMP:10502"/>
        <dbReference type="ChEBI" id="CHEBI:15378"/>
        <dbReference type="ChEBI" id="CHEBI:29969"/>
        <dbReference type="ChEBI" id="CHEBI:30616"/>
        <dbReference type="ChEBI" id="CHEBI:33019"/>
        <dbReference type="ChEBI" id="CHEBI:83088"/>
        <dbReference type="ChEBI" id="CHEBI:83099"/>
        <dbReference type="ChEBI" id="CHEBI:456215"/>
        <dbReference type="EC" id="6.3.1.20"/>
    </reaction>
</comment>
<keyword evidence="10" id="KW-1185">Reference proteome</keyword>
<dbReference type="InterPro" id="IPR004143">
    <property type="entry name" value="BPL_LPL_catalytic"/>
</dbReference>
<dbReference type="CDD" id="cd16443">
    <property type="entry name" value="LplA"/>
    <property type="match status" value="1"/>
</dbReference>
<comment type="pathway">
    <text evidence="2">Protein modification; protein lipoylation via exogenous pathway; protein N(6)-(lipoyl)lysine from lipoate: step 1/2.</text>
</comment>
<dbReference type="NCBIfam" id="TIGR00545">
    <property type="entry name" value="lipoyltrans"/>
    <property type="match status" value="1"/>
</dbReference>
<dbReference type="Gene3D" id="3.30.930.10">
    <property type="entry name" value="Bira Bifunctional Protein, Domain 2"/>
    <property type="match status" value="1"/>
</dbReference>
<proteinExistence type="predicted"/>
<dbReference type="Pfam" id="PF21948">
    <property type="entry name" value="LplA-B_cat"/>
    <property type="match status" value="1"/>
</dbReference>
<evidence type="ECO:0000259" key="8">
    <source>
        <dbReference type="PROSITE" id="PS51733"/>
    </source>
</evidence>
<dbReference type="InterPro" id="IPR004562">
    <property type="entry name" value="LipoylTrfase_LipoateP_Ligase"/>
</dbReference>
<dbReference type="PROSITE" id="PS51733">
    <property type="entry name" value="BPL_LPL_CATALYTIC"/>
    <property type="match status" value="1"/>
</dbReference>
<dbReference type="SUPFAM" id="SSF82649">
    <property type="entry name" value="SufE/NifU"/>
    <property type="match status" value="1"/>
</dbReference>
<dbReference type="PANTHER" id="PTHR12561">
    <property type="entry name" value="LIPOATE-PROTEIN LIGASE"/>
    <property type="match status" value="1"/>
</dbReference>
<gene>
    <name evidence="9" type="ORF">KHM83_00055</name>
</gene>
<dbReference type="EMBL" id="JAHBCL010000001">
    <property type="protein sequence ID" value="MBS7525058.1"/>
    <property type="molecule type" value="Genomic_DNA"/>
</dbReference>
<dbReference type="InterPro" id="IPR045864">
    <property type="entry name" value="aa-tRNA-synth_II/BPL/LPL"/>
</dbReference>
<dbReference type="Pfam" id="PF10437">
    <property type="entry name" value="Lip_prot_lig_C"/>
    <property type="match status" value="1"/>
</dbReference>
<evidence type="ECO:0000256" key="7">
    <source>
        <dbReference type="ARBA" id="ARBA00048037"/>
    </source>
</evidence>
<organism evidence="9 10">
    <name type="scientific">Fusibacter paucivorans</name>
    <dbReference type="NCBI Taxonomy" id="76009"/>
    <lineage>
        <taxon>Bacteria</taxon>
        <taxon>Bacillati</taxon>
        <taxon>Bacillota</taxon>
        <taxon>Clostridia</taxon>
        <taxon>Eubacteriales</taxon>
        <taxon>Eubacteriales Family XII. Incertae Sedis</taxon>
        <taxon>Fusibacter</taxon>
    </lineage>
</organism>
<name>A0ABS5PJ64_9FIRM</name>
<keyword evidence="5" id="KW-0547">Nucleotide-binding</keyword>
<sequence length="332" mass="37504">MPIRTKLVISESTNPWFNLAYEEQLVNTVKPDEVVLYLWQNAHTVVIGKHQNPWREVLVKALEGDQGKLARRLSGGGAVYHDLGNLNFTFAMNRQHEDLERQLSVLLKAVKALGIEASFSGRNDILAGDRKFSGNAFYNGKENYYHHGTLLVDVNMEHLGKYLNASVKKLSAKGVKSVKSRVVNLKSINPEITIDGLKAVLESAFSEIYGVPESKIFINEENITGTALDRYHHYASWEWRFGKTPAFDATFDERFEWGEFILNIQSKQGVINHAEVNSDAMSTAFIDAFEGIFDGIPFKREAILEAARRVEVAEDLTTMKQNVLDWLETLPI</sequence>
<keyword evidence="4 9" id="KW-0436">Ligase</keyword>
<comment type="caution">
    <text evidence="9">The sequence shown here is derived from an EMBL/GenBank/DDBJ whole genome shotgun (WGS) entry which is preliminary data.</text>
</comment>
<accession>A0ABS5PJ64</accession>
<protein>
    <recommendedName>
        <fullName evidence="3">lipoate--protein ligase</fullName>
        <ecNumber evidence="3">6.3.1.20</ecNumber>
    </recommendedName>
</protein>
<dbReference type="InterPro" id="IPR019491">
    <property type="entry name" value="Lipoate_protein_ligase_C"/>
</dbReference>
<dbReference type="SUPFAM" id="SSF55681">
    <property type="entry name" value="Class II aaRS and biotin synthetases"/>
    <property type="match status" value="1"/>
</dbReference>
<evidence type="ECO:0000313" key="10">
    <source>
        <dbReference type="Proteomes" id="UP000746471"/>
    </source>
</evidence>
<evidence type="ECO:0000256" key="1">
    <source>
        <dbReference type="ARBA" id="ARBA00005085"/>
    </source>
</evidence>
<evidence type="ECO:0000256" key="2">
    <source>
        <dbReference type="ARBA" id="ARBA00005124"/>
    </source>
</evidence>
<evidence type="ECO:0000256" key="5">
    <source>
        <dbReference type="ARBA" id="ARBA00022741"/>
    </source>
</evidence>
<dbReference type="GO" id="GO:0016979">
    <property type="term" value="F:lipoate-protein ligase activity"/>
    <property type="evidence" value="ECO:0007669"/>
    <property type="project" value="UniProtKB-EC"/>
</dbReference>
<evidence type="ECO:0000256" key="6">
    <source>
        <dbReference type="ARBA" id="ARBA00022840"/>
    </source>
</evidence>
<evidence type="ECO:0000313" key="9">
    <source>
        <dbReference type="EMBL" id="MBS7525058.1"/>
    </source>
</evidence>
<dbReference type="Gene3D" id="3.30.390.50">
    <property type="entry name" value="CO dehydrogenase flavoprotein, C-terminal domain"/>
    <property type="match status" value="1"/>
</dbReference>
<dbReference type="EC" id="6.3.1.20" evidence="3"/>
<evidence type="ECO:0000256" key="4">
    <source>
        <dbReference type="ARBA" id="ARBA00022598"/>
    </source>
</evidence>
<evidence type="ECO:0000256" key="3">
    <source>
        <dbReference type="ARBA" id="ARBA00012367"/>
    </source>
</evidence>
<dbReference type="RefSeq" id="WP_213234848.1">
    <property type="nucleotide sequence ID" value="NZ_JAHBCL010000001.1"/>
</dbReference>
<feature type="domain" description="BPL/LPL catalytic" evidence="8">
    <location>
        <begin position="30"/>
        <end position="213"/>
    </location>
</feature>
<dbReference type="PANTHER" id="PTHR12561:SF3">
    <property type="entry name" value="LIPOYLTRANSFERASE 1, MITOCHONDRIAL"/>
    <property type="match status" value="1"/>
</dbReference>
<keyword evidence="6" id="KW-0067">ATP-binding</keyword>
<dbReference type="Proteomes" id="UP000746471">
    <property type="component" value="Unassembled WGS sequence"/>
</dbReference>